<dbReference type="AlphaFoldDB" id="A0A8S9XJP1"/>
<proteinExistence type="predicted"/>
<protein>
    <submittedName>
        <fullName evidence="1">Uncharacterized protein</fullName>
    </submittedName>
</protein>
<dbReference type="Proteomes" id="UP000466442">
    <property type="component" value="Unassembled WGS sequence"/>
</dbReference>
<comment type="caution">
    <text evidence="1">The sequence shown here is derived from an EMBL/GenBank/DDBJ whole genome shotgun (WGS) entry which is preliminary data.</text>
</comment>
<organism evidence="1 2">
    <name type="scientific">Apolygus lucorum</name>
    <name type="common">Small green plant bug</name>
    <name type="synonym">Lygocoris lucorum</name>
    <dbReference type="NCBI Taxonomy" id="248454"/>
    <lineage>
        <taxon>Eukaryota</taxon>
        <taxon>Metazoa</taxon>
        <taxon>Ecdysozoa</taxon>
        <taxon>Arthropoda</taxon>
        <taxon>Hexapoda</taxon>
        <taxon>Insecta</taxon>
        <taxon>Pterygota</taxon>
        <taxon>Neoptera</taxon>
        <taxon>Paraneoptera</taxon>
        <taxon>Hemiptera</taxon>
        <taxon>Heteroptera</taxon>
        <taxon>Panheteroptera</taxon>
        <taxon>Cimicomorpha</taxon>
        <taxon>Miridae</taxon>
        <taxon>Mirini</taxon>
        <taxon>Apolygus</taxon>
    </lineage>
</organism>
<name>A0A8S9XJP1_APOLU</name>
<reference evidence="1" key="1">
    <citation type="journal article" date="2021" name="Mol. Ecol. Resour.">
        <title>Apolygus lucorum genome provides insights into omnivorousness and mesophyll feeding.</title>
        <authorList>
            <person name="Liu Y."/>
            <person name="Liu H."/>
            <person name="Wang H."/>
            <person name="Huang T."/>
            <person name="Liu B."/>
            <person name="Yang B."/>
            <person name="Yin L."/>
            <person name="Li B."/>
            <person name="Zhang Y."/>
            <person name="Zhang S."/>
            <person name="Jiang F."/>
            <person name="Zhang X."/>
            <person name="Ren Y."/>
            <person name="Wang B."/>
            <person name="Wang S."/>
            <person name="Lu Y."/>
            <person name="Wu K."/>
            <person name="Fan W."/>
            <person name="Wang G."/>
        </authorList>
    </citation>
    <scope>NUCLEOTIDE SEQUENCE</scope>
    <source>
        <strain evidence="1">12Hb</strain>
    </source>
</reference>
<evidence type="ECO:0000313" key="2">
    <source>
        <dbReference type="Proteomes" id="UP000466442"/>
    </source>
</evidence>
<keyword evidence="2" id="KW-1185">Reference proteome</keyword>
<sequence length="75" mass="8417">MLNLARNVEFVAVRNQNHQKPKSDIWILRCQVPGTDTNKLPSENSRTRVSHVRLSGVPLVDSIGLCGQRTSAYNE</sequence>
<accession>A0A8S9XJP1</accession>
<evidence type="ECO:0000313" key="1">
    <source>
        <dbReference type="EMBL" id="KAF6208491.1"/>
    </source>
</evidence>
<dbReference type="EMBL" id="WIXP02000007">
    <property type="protein sequence ID" value="KAF6208491.1"/>
    <property type="molecule type" value="Genomic_DNA"/>
</dbReference>
<gene>
    <name evidence="1" type="ORF">GE061_016949</name>
</gene>